<accession>A0AAW0Q2A1</accession>
<keyword evidence="2" id="KW-1185">Reference proteome</keyword>
<comment type="caution">
    <text evidence="1">The sequence shown here is derived from an EMBL/GenBank/DDBJ whole genome shotgun (WGS) entry which is preliminary data.</text>
</comment>
<evidence type="ECO:0000313" key="2">
    <source>
        <dbReference type="Proteomes" id="UP001392437"/>
    </source>
</evidence>
<organism evidence="1 2">
    <name type="scientific">Apiospora kogelbergensis</name>
    <dbReference type="NCBI Taxonomy" id="1337665"/>
    <lineage>
        <taxon>Eukaryota</taxon>
        <taxon>Fungi</taxon>
        <taxon>Dikarya</taxon>
        <taxon>Ascomycota</taxon>
        <taxon>Pezizomycotina</taxon>
        <taxon>Sordariomycetes</taxon>
        <taxon>Xylariomycetidae</taxon>
        <taxon>Amphisphaeriales</taxon>
        <taxon>Apiosporaceae</taxon>
        <taxon>Apiospora</taxon>
    </lineage>
</organism>
<sequence length="374" mass="40220">MTRMGAESRSRSPPSYCRRPRSRAVHLCLRHHIRGQERLRDDGSLADGCRVDLCGSGRAPAGTCLGKEDASDDSRGDGDLRDLLCLGHGSDDRRGSRRCGRRRNVRARTGRCVLGSIGASRSRRNNAGRALGGAGGQCAGGGWQTRKRRQLRVTTATLFGHIPLLGERLGNGRELGLDRSRCLGHGGRDDLEPRDSHAARLDRGRGGLRSCGDGIRLADDVNDGSRNIDGCRGGGWDQVGDCRSALDRSLSDDNGRNARVDFVIDGERGARHGLCLSHGDGDRGLARRHGGSARARGNDLFEAGIELTHGGEGVACLDGDPGRQSIIGQRGGDAGEETEEECRRKHGVRERHTASRPGDMTFAEDTRMHLGFGL</sequence>
<dbReference type="AlphaFoldDB" id="A0AAW0Q2A1"/>
<protein>
    <submittedName>
        <fullName evidence="1">Uncharacterized protein</fullName>
    </submittedName>
</protein>
<proteinExistence type="predicted"/>
<reference evidence="1 2" key="1">
    <citation type="submission" date="2023-01" db="EMBL/GenBank/DDBJ databases">
        <title>Analysis of 21 Apiospora genomes using comparative genomics revels a genus with tremendous synthesis potential of carbohydrate active enzymes and secondary metabolites.</title>
        <authorList>
            <person name="Sorensen T."/>
        </authorList>
    </citation>
    <scope>NUCLEOTIDE SEQUENCE [LARGE SCALE GENOMIC DNA]</scope>
    <source>
        <strain evidence="1 2">CBS 117206</strain>
    </source>
</reference>
<dbReference type="EMBL" id="JAQQWP010000013">
    <property type="protein sequence ID" value="KAK8092525.1"/>
    <property type="molecule type" value="Genomic_DNA"/>
</dbReference>
<name>A0AAW0Q2A1_9PEZI</name>
<gene>
    <name evidence="1" type="ORF">PG999_014724</name>
</gene>
<evidence type="ECO:0000313" key="1">
    <source>
        <dbReference type="EMBL" id="KAK8092525.1"/>
    </source>
</evidence>
<dbReference type="Proteomes" id="UP001392437">
    <property type="component" value="Unassembled WGS sequence"/>
</dbReference>